<reference evidence="1 2" key="1">
    <citation type="submission" date="2018-08" db="EMBL/GenBank/DDBJ databases">
        <authorList>
            <person name="Laetsch R D."/>
            <person name="Stevens L."/>
            <person name="Kumar S."/>
            <person name="Blaxter L. M."/>
        </authorList>
    </citation>
    <scope>NUCLEOTIDE SEQUENCE [LARGE SCALE GENOMIC DNA]</scope>
</reference>
<evidence type="ECO:0000313" key="1">
    <source>
        <dbReference type="EMBL" id="VBB31899.1"/>
    </source>
</evidence>
<dbReference type="Proteomes" id="UP000276991">
    <property type="component" value="Unassembled WGS sequence"/>
</dbReference>
<evidence type="ECO:0000313" key="2">
    <source>
        <dbReference type="Proteomes" id="UP000276991"/>
    </source>
</evidence>
<protein>
    <submittedName>
        <fullName evidence="1">Uncharacterized protein</fullName>
    </submittedName>
</protein>
<name>A0A498SPI9_ACAVI</name>
<accession>A0A498SPI9</accession>
<proteinExistence type="predicted"/>
<keyword evidence="2" id="KW-1185">Reference proteome</keyword>
<gene>
    <name evidence="1" type="ORF">NAV_LOCUS6690</name>
</gene>
<sequence>MDVKLLTEGTDETGAENTYVLLTGGIVSVSVDSYKLMGNATFGVACVAAADATAATYDYDDNDENKNGRFGWLTGRGAHRSM</sequence>
<dbReference type="AlphaFoldDB" id="A0A498SPI9"/>
<dbReference type="EMBL" id="UPTC01001440">
    <property type="protein sequence ID" value="VBB31899.1"/>
    <property type="molecule type" value="Genomic_DNA"/>
</dbReference>
<organism evidence="1 2">
    <name type="scientific">Acanthocheilonema viteae</name>
    <name type="common">Filarial nematode worm</name>
    <name type="synonym">Dipetalonema viteae</name>
    <dbReference type="NCBI Taxonomy" id="6277"/>
    <lineage>
        <taxon>Eukaryota</taxon>
        <taxon>Metazoa</taxon>
        <taxon>Ecdysozoa</taxon>
        <taxon>Nematoda</taxon>
        <taxon>Chromadorea</taxon>
        <taxon>Rhabditida</taxon>
        <taxon>Spirurina</taxon>
        <taxon>Spiruromorpha</taxon>
        <taxon>Filarioidea</taxon>
        <taxon>Onchocercidae</taxon>
        <taxon>Acanthocheilonema</taxon>
    </lineage>
</organism>